<feature type="signal peptide" evidence="1">
    <location>
        <begin position="1"/>
        <end position="18"/>
    </location>
</feature>
<feature type="chain" id="PRO_5043573972" description="Secreted protein" evidence="1">
    <location>
        <begin position="19"/>
        <end position="75"/>
    </location>
</feature>
<protein>
    <recommendedName>
        <fullName evidence="4">Secreted protein</fullName>
    </recommendedName>
</protein>
<evidence type="ECO:0008006" key="4">
    <source>
        <dbReference type="Google" id="ProtNLM"/>
    </source>
</evidence>
<evidence type="ECO:0000256" key="1">
    <source>
        <dbReference type="SAM" id="SignalP"/>
    </source>
</evidence>
<sequence length="75" mass="8119">MLILFLIVLFFHVRFFEARQLASSKAKLNALPKVLETPCHANGRAIAGNGRFSTGPHGAFINRNLESVPSPGTGN</sequence>
<gene>
    <name evidence="2" type="ORF">SLEP1_g39192</name>
</gene>
<organism evidence="2 3">
    <name type="scientific">Rubroshorea leprosula</name>
    <dbReference type="NCBI Taxonomy" id="152421"/>
    <lineage>
        <taxon>Eukaryota</taxon>
        <taxon>Viridiplantae</taxon>
        <taxon>Streptophyta</taxon>
        <taxon>Embryophyta</taxon>
        <taxon>Tracheophyta</taxon>
        <taxon>Spermatophyta</taxon>
        <taxon>Magnoliopsida</taxon>
        <taxon>eudicotyledons</taxon>
        <taxon>Gunneridae</taxon>
        <taxon>Pentapetalae</taxon>
        <taxon>rosids</taxon>
        <taxon>malvids</taxon>
        <taxon>Malvales</taxon>
        <taxon>Dipterocarpaceae</taxon>
        <taxon>Rubroshorea</taxon>
    </lineage>
</organism>
<dbReference type="Proteomes" id="UP001054252">
    <property type="component" value="Unassembled WGS sequence"/>
</dbReference>
<comment type="caution">
    <text evidence="2">The sequence shown here is derived from an EMBL/GenBank/DDBJ whole genome shotgun (WGS) entry which is preliminary data.</text>
</comment>
<keyword evidence="3" id="KW-1185">Reference proteome</keyword>
<keyword evidence="1" id="KW-0732">Signal</keyword>
<reference evidence="2 3" key="1">
    <citation type="journal article" date="2021" name="Commun. Biol.">
        <title>The genome of Shorea leprosula (Dipterocarpaceae) highlights the ecological relevance of drought in aseasonal tropical rainforests.</title>
        <authorList>
            <person name="Ng K.K.S."/>
            <person name="Kobayashi M.J."/>
            <person name="Fawcett J.A."/>
            <person name="Hatakeyama M."/>
            <person name="Paape T."/>
            <person name="Ng C.H."/>
            <person name="Ang C.C."/>
            <person name="Tnah L.H."/>
            <person name="Lee C.T."/>
            <person name="Nishiyama T."/>
            <person name="Sese J."/>
            <person name="O'Brien M.J."/>
            <person name="Copetti D."/>
            <person name="Mohd Noor M.I."/>
            <person name="Ong R.C."/>
            <person name="Putra M."/>
            <person name="Sireger I.Z."/>
            <person name="Indrioko S."/>
            <person name="Kosugi Y."/>
            <person name="Izuno A."/>
            <person name="Isagi Y."/>
            <person name="Lee S.L."/>
            <person name="Shimizu K.K."/>
        </authorList>
    </citation>
    <scope>NUCLEOTIDE SEQUENCE [LARGE SCALE GENOMIC DNA]</scope>
    <source>
        <strain evidence="2">214</strain>
    </source>
</reference>
<dbReference type="AlphaFoldDB" id="A0AAV5KZK7"/>
<dbReference type="EMBL" id="BPVZ01000086">
    <property type="protein sequence ID" value="GKV30374.1"/>
    <property type="molecule type" value="Genomic_DNA"/>
</dbReference>
<proteinExistence type="predicted"/>
<accession>A0AAV5KZK7</accession>
<name>A0AAV5KZK7_9ROSI</name>
<evidence type="ECO:0000313" key="3">
    <source>
        <dbReference type="Proteomes" id="UP001054252"/>
    </source>
</evidence>
<evidence type="ECO:0000313" key="2">
    <source>
        <dbReference type="EMBL" id="GKV30374.1"/>
    </source>
</evidence>